<organism evidence="2 3">
    <name type="scientific">[Clostridium] fimetarium</name>
    <dbReference type="NCBI Taxonomy" id="99656"/>
    <lineage>
        <taxon>Bacteria</taxon>
        <taxon>Bacillati</taxon>
        <taxon>Bacillota</taxon>
        <taxon>Clostridia</taxon>
        <taxon>Lachnospirales</taxon>
        <taxon>Lachnospiraceae</taxon>
    </lineage>
</organism>
<name>A0A1I0RXP7_9FIRM</name>
<reference evidence="2 3" key="1">
    <citation type="submission" date="2016-10" db="EMBL/GenBank/DDBJ databases">
        <authorList>
            <person name="de Groot N.N."/>
        </authorList>
    </citation>
    <scope>NUCLEOTIDE SEQUENCE [LARGE SCALE GENOMIC DNA]</scope>
    <source>
        <strain evidence="2 3">DSM 9179</strain>
    </source>
</reference>
<sequence length="148" mass="17223">MIYEIIDEKYIPKLAELYVETYNSPSWNDEWTISLATQKLYEMINCRDSYGLICLDDASRIVGMIVGSSEVYYNCKQFFIKDFFVIPTLQGKGIGSGLMKKFESQLKGKGIDKTYLFTSRTDSTENYYQKRGYKNWNSMVIMGKNLNE</sequence>
<keyword evidence="3" id="KW-1185">Reference proteome</keyword>
<evidence type="ECO:0000313" key="2">
    <source>
        <dbReference type="EMBL" id="SEW46312.1"/>
    </source>
</evidence>
<dbReference type="InterPro" id="IPR016181">
    <property type="entry name" value="Acyl_CoA_acyltransferase"/>
</dbReference>
<dbReference type="PROSITE" id="PS51186">
    <property type="entry name" value="GNAT"/>
    <property type="match status" value="1"/>
</dbReference>
<dbReference type="SUPFAM" id="SSF55729">
    <property type="entry name" value="Acyl-CoA N-acyltransferases (Nat)"/>
    <property type="match status" value="1"/>
</dbReference>
<dbReference type="CDD" id="cd04301">
    <property type="entry name" value="NAT_SF"/>
    <property type="match status" value="1"/>
</dbReference>
<accession>A0A1I0RXP7</accession>
<evidence type="ECO:0000259" key="1">
    <source>
        <dbReference type="PROSITE" id="PS51186"/>
    </source>
</evidence>
<dbReference type="AlphaFoldDB" id="A0A1I0RXP7"/>
<dbReference type="InterPro" id="IPR000182">
    <property type="entry name" value="GNAT_dom"/>
</dbReference>
<dbReference type="Gene3D" id="3.40.630.30">
    <property type="match status" value="1"/>
</dbReference>
<dbReference type="EMBL" id="FOJI01000031">
    <property type="protein sequence ID" value="SEW46312.1"/>
    <property type="molecule type" value="Genomic_DNA"/>
</dbReference>
<dbReference type="Proteomes" id="UP000199701">
    <property type="component" value="Unassembled WGS sequence"/>
</dbReference>
<proteinExistence type="predicted"/>
<feature type="domain" description="N-acetyltransferase" evidence="1">
    <location>
        <begin position="1"/>
        <end position="147"/>
    </location>
</feature>
<dbReference type="RefSeq" id="WP_170841524.1">
    <property type="nucleotide sequence ID" value="NZ_FOJI01000031.1"/>
</dbReference>
<protein>
    <submittedName>
        <fullName evidence="2">Predicted N-acetyltransferase YhbS</fullName>
    </submittedName>
</protein>
<keyword evidence="2" id="KW-0808">Transferase</keyword>
<dbReference type="STRING" id="99656.SAMN05421659_1319"/>
<dbReference type="GO" id="GO:0016747">
    <property type="term" value="F:acyltransferase activity, transferring groups other than amino-acyl groups"/>
    <property type="evidence" value="ECO:0007669"/>
    <property type="project" value="InterPro"/>
</dbReference>
<gene>
    <name evidence="2" type="ORF">SAMN05421659_1319</name>
</gene>
<evidence type="ECO:0000313" key="3">
    <source>
        <dbReference type="Proteomes" id="UP000199701"/>
    </source>
</evidence>
<dbReference type="Pfam" id="PF13673">
    <property type="entry name" value="Acetyltransf_10"/>
    <property type="match status" value="1"/>
</dbReference>